<name>A0A9N9SHG1_PHACE</name>
<evidence type="ECO:0000313" key="3">
    <source>
        <dbReference type="Proteomes" id="UP001153737"/>
    </source>
</evidence>
<gene>
    <name evidence="2" type="ORF">PHAECO_LOCUS7521</name>
</gene>
<dbReference type="OrthoDB" id="6783187at2759"/>
<accession>A0A9N9SHG1</accession>
<reference evidence="2" key="1">
    <citation type="submission" date="2022-01" db="EMBL/GenBank/DDBJ databases">
        <authorList>
            <person name="King R."/>
        </authorList>
    </citation>
    <scope>NUCLEOTIDE SEQUENCE</scope>
</reference>
<feature type="compositionally biased region" description="Basic and acidic residues" evidence="1">
    <location>
        <begin position="100"/>
        <end position="109"/>
    </location>
</feature>
<dbReference type="Proteomes" id="UP001153737">
    <property type="component" value="Chromosome 3"/>
</dbReference>
<organism evidence="2 3">
    <name type="scientific">Phaedon cochleariae</name>
    <name type="common">Mustard beetle</name>
    <dbReference type="NCBI Taxonomy" id="80249"/>
    <lineage>
        <taxon>Eukaryota</taxon>
        <taxon>Metazoa</taxon>
        <taxon>Ecdysozoa</taxon>
        <taxon>Arthropoda</taxon>
        <taxon>Hexapoda</taxon>
        <taxon>Insecta</taxon>
        <taxon>Pterygota</taxon>
        <taxon>Neoptera</taxon>
        <taxon>Endopterygota</taxon>
        <taxon>Coleoptera</taxon>
        <taxon>Polyphaga</taxon>
        <taxon>Cucujiformia</taxon>
        <taxon>Chrysomeloidea</taxon>
        <taxon>Chrysomelidae</taxon>
        <taxon>Chrysomelinae</taxon>
        <taxon>Chrysomelini</taxon>
        <taxon>Phaedon</taxon>
    </lineage>
</organism>
<dbReference type="EMBL" id="OU896709">
    <property type="protein sequence ID" value="CAG9819975.1"/>
    <property type="molecule type" value="Genomic_DNA"/>
</dbReference>
<evidence type="ECO:0000256" key="1">
    <source>
        <dbReference type="SAM" id="MobiDB-lite"/>
    </source>
</evidence>
<feature type="region of interest" description="Disordered" evidence="1">
    <location>
        <begin position="95"/>
        <end position="120"/>
    </location>
</feature>
<keyword evidence="3" id="KW-1185">Reference proteome</keyword>
<evidence type="ECO:0000313" key="2">
    <source>
        <dbReference type="EMBL" id="CAG9819975.1"/>
    </source>
</evidence>
<sequence>MTEQSQALQDCPRIVQQSRQTLQNSMVSQKRWPINDKMAMDLHFAIGEMIAVDNQPYSVVENIGFRRMLAKAQPKSEDEDIQDIQAQIEETVSTFSTVDENSKSVHETEGSDSDQDEIPLSLLLPSPQKKLKSNLNKSVWDSFSDMVAASSASTSGQTKN</sequence>
<proteinExistence type="predicted"/>
<protein>
    <submittedName>
        <fullName evidence="2">Uncharacterized protein</fullName>
    </submittedName>
</protein>
<dbReference type="AlphaFoldDB" id="A0A9N9SHG1"/>
<reference evidence="2" key="2">
    <citation type="submission" date="2022-10" db="EMBL/GenBank/DDBJ databases">
        <authorList>
            <consortium name="ENA_rothamsted_submissions"/>
            <consortium name="culmorum"/>
            <person name="King R."/>
        </authorList>
    </citation>
    <scope>NUCLEOTIDE SEQUENCE</scope>
</reference>